<comment type="similarity">
    <text evidence="2 6">Belongs to the UPF0677 family.</text>
</comment>
<accession>A0A7W7G660</accession>
<evidence type="ECO:0000313" key="8">
    <source>
        <dbReference type="Proteomes" id="UP000542210"/>
    </source>
</evidence>
<keyword evidence="5 6" id="KW-0949">S-adenosyl-L-methionine</keyword>
<evidence type="ECO:0000256" key="6">
    <source>
        <dbReference type="RuleBase" id="RU362030"/>
    </source>
</evidence>
<reference evidence="7 8" key="1">
    <citation type="submission" date="2020-08" db="EMBL/GenBank/DDBJ databases">
        <title>Sequencing the genomes of 1000 actinobacteria strains.</title>
        <authorList>
            <person name="Klenk H.-P."/>
        </authorList>
    </citation>
    <scope>NUCLEOTIDE SEQUENCE [LARGE SCALE GENOMIC DNA]</scope>
    <source>
        <strain evidence="7 8">DSM 45784</strain>
    </source>
</reference>
<evidence type="ECO:0000313" key="7">
    <source>
        <dbReference type="EMBL" id="MBB4699203.1"/>
    </source>
</evidence>
<dbReference type="RefSeq" id="WP_239123255.1">
    <property type="nucleotide sequence ID" value="NZ_BOOV01000022.1"/>
</dbReference>
<evidence type="ECO:0000256" key="4">
    <source>
        <dbReference type="ARBA" id="ARBA00022679"/>
    </source>
</evidence>
<keyword evidence="4 7" id="KW-0808">Transferase</keyword>
<dbReference type="Proteomes" id="UP000542210">
    <property type="component" value="Unassembled WGS sequence"/>
</dbReference>
<evidence type="ECO:0000256" key="2">
    <source>
        <dbReference type="ARBA" id="ARBA00008138"/>
    </source>
</evidence>
<evidence type="ECO:0000256" key="3">
    <source>
        <dbReference type="ARBA" id="ARBA00022603"/>
    </source>
</evidence>
<dbReference type="EC" id="2.1.1.-" evidence="6"/>
<name>A0A7W7G660_9ACTN</name>
<dbReference type="SUPFAM" id="SSF53335">
    <property type="entry name" value="S-adenosyl-L-methionine-dependent methyltransferases"/>
    <property type="match status" value="1"/>
</dbReference>
<evidence type="ECO:0000256" key="5">
    <source>
        <dbReference type="ARBA" id="ARBA00022691"/>
    </source>
</evidence>
<keyword evidence="3 6" id="KW-0489">Methyltransferase</keyword>
<dbReference type="PANTHER" id="PTHR43619">
    <property type="entry name" value="S-ADENOSYL-L-METHIONINE-DEPENDENT METHYLTRANSFERASE YKTD-RELATED"/>
    <property type="match status" value="1"/>
</dbReference>
<dbReference type="Pfam" id="PF04072">
    <property type="entry name" value="LCM"/>
    <property type="match status" value="1"/>
</dbReference>
<protein>
    <recommendedName>
        <fullName evidence="6">S-adenosyl-L-methionine-dependent methyltransferase</fullName>
        <ecNumber evidence="6">2.1.1.-</ecNumber>
    </recommendedName>
</protein>
<proteinExistence type="inferred from homology"/>
<dbReference type="AlphaFoldDB" id="A0A7W7G660"/>
<dbReference type="EMBL" id="JACHND010000001">
    <property type="protein sequence ID" value="MBB4699203.1"/>
    <property type="molecule type" value="Genomic_DNA"/>
</dbReference>
<dbReference type="InterPro" id="IPR029063">
    <property type="entry name" value="SAM-dependent_MTases_sf"/>
</dbReference>
<keyword evidence="8" id="KW-1185">Reference proteome</keyword>
<dbReference type="Gene3D" id="3.40.50.150">
    <property type="entry name" value="Vaccinia Virus protein VP39"/>
    <property type="match status" value="1"/>
</dbReference>
<dbReference type="GO" id="GO:0032259">
    <property type="term" value="P:methylation"/>
    <property type="evidence" value="ECO:0007669"/>
    <property type="project" value="UniProtKB-KW"/>
</dbReference>
<organism evidence="7 8">
    <name type="scientific">Sphaerisporangium siamense</name>
    <dbReference type="NCBI Taxonomy" id="795645"/>
    <lineage>
        <taxon>Bacteria</taxon>
        <taxon>Bacillati</taxon>
        <taxon>Actinomycetota</taxon>
        <taxon>Actinomycetes</taxon>
        <taxon>Streptosporangiales</taxon>
        <taxon>Streptosporangiaceae</taxon>
        <taxon>Sphaerisporangium</taxon>
    </lineage>
</organism>
<sequence length="288" mass="31028">MKNDEEVSRTALMAAAARAAHLVVDGRPPIFEDTLAYALLGEQADDLIGYHRAHGAHLVLRGARTAALTRSRYTEDRLAEAVGRGIGQYVILGAGLDSYAHRAGKDGPVRVFEVDHPATQRWKRRALDVAGVPDPGTVAFVPVDFERDDLAERLAGAGFDPAVPALVSWLGVTMYLTREAIGQTLAVLAGLAPGTEVVVEWMLPESLRDEEGRAYAEAVSQAAAQGGEPWLTFLGPDEATALLAEHGLEVAGHAFQRDAIDPALWERTDELRPQNLPLLTHARVPVRG</sequence>
<dbReference type="InterPro" id="IPR011610">
    <property type="entry name" value="SAM_mthyl_Trfase_ML2640-like"/>
</dbReference>
<dbReference type="PANTHER" id="PTHR43619:SF2">
    <property type="entry name" value="S-ADENOSYL-L-METHIONINE-DEPENDENT METHYLTRANSFERASES SUPERFAMILY PROTEIN"/>
    <property type="match status" value="1"/>
</dbReference>
<dbReference type="GO" id="GO:0008168">
    <property type="term" value="F:methyltransferase activity"/>
    <property type="evidence" value="ECO:0007669"/>
    <property type="project" value="UniProtKB-UniRule"/>
</dbReference>
<dbReference type="InterPro" id="IPR007213">
    <property type="entry name" value="Ppm1/Ppm2/Tcmp"/>
</dbReference>
<gene>
    <name evidence="7" type="ORF">BJ982_000747</name>
</gene>
<dbReference type="NCBIfam" id="TIGR00027">
    <property type="entry name" value="mthyl_TIGR00027"/>
    <property type="match status" value="1"/>
</dbReference>
<comment type="caution">
    <text evidence="7">The sequence shown here is derived from an EMBL/GenBank/DDBJ whole genome shotgun (WGS) entry which is preliminary data.</text>
</comment>
<evidence type="ECO:0000256" key="1">
    <source>
        <dbReference type="ARBA" id="ARBA00003907"/>
    </source>
</evidence>
<comment type="function">
    <text evidence="1 6">Exhibits S-adenosyl-L-methionine-dependent methyltransferase activity.</text>
</comment>